<sequence>GFSCVWVGREGRYQRKGGAWYPLAPLGPFLLGEGRSLSVDGAVLGHRGQEVCGLFRLQRRNHDEERLRCLDLRVEGGLRAGGTLATRGRVLGLQGAGGAILVQTRAIHGRDVVLHLLELGLVEVAHAHAPFLLDEFGHPPLNGGARALDIRRPTHGAGHNPCPGMLRGIRLAGAGLGAGQIGAQFGEEIGHVVVFGGIGDATDRLVVFELQ</sequence>
<dbReference type="AlphaFoldDB" id="A0AAV5U4I6"/>
<dbReference type="EMBL" id="BTSX01000005">
    <property type="protein sequence ID" value="GMT01386.1"/>
    <property type="molecule type" value="Genomic_DNA"/>
</dbReference>
<protein>
    <submittedName>
        <fullName evidence="1">Uncharacterized protein</fullName>
    </submittedName>
</protein>
<comment type="caution">
    <text evidence="1">The sequence shown here is derived from an EMBL/GenBank/DDBJ whole genome shotgun (WGS) entry which is preliminary data.</text>
</comment>
<evidence type="ECO:0000313" key="1">
    <source>
        <dbReference type="EMBL" id="GMT01386.1"/>
    </source>
</evidence>
<gene>
    <name evidence="1" type="ORF">PENTCL1PPCAC_23560</name>
</gene>
<dbReference type="Proteomes" id="UP001432027">
    <property type="component" value="Unassembled WGS sequence"/>
</dbReference>
<accession>A0AAV5U4I6</accession>
<organism evidence="1 2">
    <name type="scientific">Pristionchus entomophagus</name>
    <dbReference type="NCBI Taxonomy" id="358040"/>
    <lineage>
        <taxon>Eukaryota</taxon>
        <taxon>Metazoa</taxon>
        <taxon>Ecdysozoa</taxon>
        <taxon>Nematoda</taxon>
        <taxon>Chromadorea</taxon>
        <taxon>Rhabditida</taxon>
        <taxon>Rhabditina</taxon>
        <taxon>Diplogasteromorpha</taxon>
        <taxon>Diplogasteroidea</taxon>
        <taxon>Neodiplogasteridae</taxon>
        <taxon>Pristionchus</taxon>
    </lineage>
</organism>
<keyword evidence="2" id="KW-1185">Reference proteome</keyword>
<reference evidence="1" key="1">
    <citation type="submission" date="2023-10" db="EMBL/GenBank/DDBJ databases">
        <title>Genome assembly of Pristionchus species.</title>
        <authorList>
            <person name="Yoshida K."/>
            <person name="Sommer R.J."/>
        </authorList>
    </citation>
    <scope>NUCLEOTIDE SEQUENCE</scope>
    <source>
        <strain evidence="1">RS0144</strain>
    </source>
</reference>
<name>A0AAV5U4I6_9BILA</name>
<evidence type="ECO:0000313" key="2">
    <source>
        <dbReference type="Proteomes" id="UP001432027"/>
    </source>
</evidence>
<proteinExistence type="predicted"/>
<feature type="non-terminal residue" evidence="1">
    <location>
        <position position="1"/>
    </location>
</feature>